<dbReference type="Proteomes" id="UP001176846">
    <property type="component" value="Unassembled WGS sequence"/>
</dbReference>
<dbReference type="AlphaFoldDB" id="A0AAW9PP97"/>
<evidence type="ECO:0000313" key="1">
    <source>
        <dbReference type="EMBL" id="MEC6060955.1"/>
    </source>
</evidence>
<reference evidence="1" key="1">
    <citation type="journal article" date="2023" name="Nat. Commun.">
        <title>Genomic dissection of endemic carbapenem resistance reveals metallo-beta-lactamase dissemination through clonal, plasmid and integron transfer.</title>
        <authorList>
            <person name="Macesic N."/>
            <person name="Hawkey J."/>
            <person name="Vezina B."/>
            <person name="Wisniewski J.A."/>
            <person name="Cottingham H."/>
            <person name="Blakeway L.V."/>
            <person name="Harshegyi T."/>
            <person name="Pragastis K."/>
            <person name="Badoordeen G.Z."/>
            <person name="Dennison A."/>
            <person name="Spelman D.W."/>
            <person name="Jenney A.W.J."/>
            <person name="Peleg A.Y."/>
        </authorList>
    </citation>
    <scope>NUCLEOTIDE SEQUENCE</scope>
    <source>
        <strain evidence="1">CPO071</strain>
    </source>
</reference>
<reference evidence="1" key="2">
    <citation type="submission" date="2024-01" db="EMBL/GenBank/DDBJ databases">
        <authorList>
            <person name="Macesic N."/>
        </authorList>
    </citation>
    <scope>NUCLEOTIDE SEQUENCE</scope>
    <source>
        <strain evidence="1">CPO071</strain>
    </source>
</reference>
<sequence>MENKWILEDAVSILKTLGHINLWYLEEQFGQLPATRIIVSDDNRTVAMWSEQKHGWEIWTTALTVSIGIRSTVAASGQRVTPEWLFQQMIIEPI</sequence>
<organism evidence="1 2">
    <name type="scientific">Klebsiella variicola</name>
    <dbReference type="NCBI Taxonomy" id="244366"/>
    <lineage>
        <taxon>Bacteria</taxon>
        <taxon>Pseudomonadati</taxon>
        <taxon>Pseudomonadota</taxon>
        <taxon>Gammaproteobacteria</taxon>
        <taxon>Enterobacterales</taxon>
        <taxon>Enterobacteriaceae</taxon>
        <taxon>Klebsiella/Raoultella group</taxon>
        <taxon>Klebsiella</taxon>
        <taxon>Klebsiella pneumoniae complex</taxon>
    </lineage>
</organism>
<dbReference type="EMBL" id="JARTTN020000006">
    <property type="protein sequence ID" value="MEC6060955.1"/>
    <property type="molecule type" value="Genomic_DNA"/>
</dbReference>
<comment type="caution">
    <text evidence="1">The sequence shown here is derived from an EMBL/GenBank/DDBJ whole genome shotgun (WGS) entry which is preliminary data.</text>
</comment>
<gene>
    <name evidence="1" type="ORF">QAB22_031500</name>
</gene>
<evidence type="ECO:0000313" key="2">
    <source>
        <dbReference type="Proteomes" id="UP001176846"/>
    </source>
</evidence>
<dbReference type="RefSeq" id="WP_048756078.1">
    <property type="nucleotide sequence ID" value="NZ_JARTTN020000006.1"/>
</dbReference>
<accession>A0AAW9PP97</accession>
<protein>
    <submittedName>
        <fullName evidence="1">Uncharacterized protein</fullName>
    </submittedName>
</protein>
<name>A0AAW9PP97_KLEVA</name>
<proteinExistence type="predicted"/>